<evidence type="ECO:0000256" key="2">
    <source>
        <dbReference type="SAM" id="MobiDB-lite"/>
    </source>
</evidence>
<reference evidence="4 5" key="1">
    <citation type="submission" date="2020-12" db="EMBL/GenBank/DDBJ databases">
        <title>Metabolic potential, ecology and presence of endohyphal bacteria is reflected in genomic diversity of Mucoromycotina.</title>
        <authorList>
            <person name="Muszewska A."/>
            <person name="Okrasinska A."/>
            <person name="Steczkiewicz K."/>
            <person name="Drgas O."/>
            <person name="Orlowska M."/>
            <person name="Perlinska-Lenart U."/>
            <person name="Aleksandrzak-Piekarczyk T."/>
            <person name="Szatraj K."/>
            <person name="Zielenkiewicz U."/>
            <person name="Pilsyk S."/>
            <person name="Malc E."/>
            <person name="Mieczkowski P."/>
            <person name="Kruszewska J.S."/>
            <person name="Biernat P."/>
            <person name="Pawlowska J."/>
        </authorList>
    </citation>
    <scope>NUCLEOTIDE SEQUENCE [LARGE SCALE GENOMIC DNA]</scope>
    <source>
        <strain evidence="4 5">CBS 142.35</strain>
    </source>
</reference>
<gene>
    <name evidence="4" type="ORF">INT45_000070</name>
</gene>
<evidence type="ECO:0000313" key="4">
    <source>
        <dbReference type="EMBL" id="KAG2224949.1"/>
    </source>
</evidence>
<feature type="region of interest" description="Disordered" evidence="2">
    <location>
        <begin position="577"/>
        <end position="651"/>
    </location>
</feature>
<comment type="caution">
    <text evidence="4">The sequence shown here is derived from an EMBL/GenBank/DDBJ whole genome shotgun (WGS) entry which is preliminary data.</text>
</comment>
<dbReference type="OrthoDB" id="2264563at2759"/>
<accession>A0A8H7VS18</accession>
<feature type="compositionally biased region" description="Polar residues" evidence="2">
    <location>
        <begin position="113"/>
        <end position="122"/>
    </location>
</feature>
<feature type="region of interest" description="Disordered" evidence="2">
    <location>
        <begin position="891"/>
        <end position="919"/>
    </location>
</feature>
<feature type="compositionally biased region" description="Basic and acidic residues" evidence="2">
    <location>
        <begin position="684"/>
        <end position="704"/>
    </location>
</feature>
<feature type="region of interest" description="Disordered" evidence="2">
    <location>
        <begin position="766"/>
        <end position="786"/>
    </location>
</feature>
<dbReference type="PROSITE" id="PS50003">
    <property type="entry name" value="PH_DOMAIN"/>
    <property type="match status" value="1"/>
</dbReference>
<evidence type="ECO:0000313" key="5">
    <source>
        <dbReference type="Proteomes" id="UP000646827"/>
    </source>
</evidence>
<feature type="region of interest" description="Disordered" evidence="2">
    <location>
        <begin position="113"/>
        <end position="157"/>
    </location>
</feature>
<evidence type="ECO:0000259" key="3">
    <source>
        <dbReference type="PROSITE" id="PS50003"/>
    </source>
</evidence>
<sequence>MVEVKKRNSLTSFGLRIIGRSNSTKASKNNNNRPPTTASNNTRRRTVSTSSIQKQQTVMTSPVIKQVISETHLANKNNNRESDYNPIYNQENDATEKQPLSKPARLLISSYNEEQIVSPTSPDDNHKEKEEIEIPKTPTSPVAAGPGGGPTSEEEEDLEYTNITLNVQGNNNSIPRNRAQPIILRMNAWQIILREILIWLEQVGRINLQSSELYYNKVLPHVDWKDKVMIKQETPMASMLQGFRSLTSRVASTQKSAGNKLFKEYIPELENLAKEGKRRIQMLEQNRQFRMDELLKRADITQKTLALLAKQCQAAETTGGQVAQDPWVTNLHVLRYLQREVQEDNRLRTTMIDIQHQSALFEKRVIHTLKKTMQFCYDHYGNIATSRETARMQRMIEKMDTEREWQQFLNSEAKDLVVNPLNTSRDYFRIHYNNKFHPAVMTLAKGSLERRTGSVRKQYTERYYVLTQCGFLHQFHENDKVNPELSIFIPKSTIIPSIDMSHLSTQYHQHLHPSGDEYTFEIRRSSALQRDKVYILRARSREELIGWCQLLIDVATRTHHGHSATWKKIQRKSTMLVNEEGQEQEQQDPVKTTTTTTTTTTTVHRSISNASSKYTKSNPILQQQKEEDTVLLQSPTSTPSSPVPQERTHDTLAKARSTITSIIDNYDDQKKFRNNSNNDNDTQNVKKLDKGKSRSKDLPERIELDPPTANTEENTTDNTKNNYDNYLNSRAQVVEPGHAVHAQLQHKNTFPPQPIHSNSNNSISMNTNTTTGMNEKTIDENNQKTPTRESIPVMHAITTDIPTMTAGSVERLTSTKGNQGIIDNSKERNTSSSPIINNNYDKQESLSIHTTNIKESTIISNNNIKQQSPSMIMSPFVSYLPQLTTFSSQKQYERKNNNESTISNRSSQSFESFSEDIRH</sequence>
<keyword evidence="5" id="KW-1185">Reference proteome</keyword>
<feature type="region of interest" description="Disordered" evidence="2">
    <location>
        <begin position="15"/>
        <end position="101"/>
    </location>
</feature>
<feature type="region of interest" description="Disordered" evidence="2">
    <location>
        <begin position="818"/>
        <end position="838"/>
    </location>
</feature>
<dbReference type="InterPro" id="IPR001849">
    <property type="entry name" value="PH_domain"/>
</dbReference>
<feature type="domain" description="PH" evidence="3">
    <location>
        <begin position="441"/>
        <end position="556"/>
    </location>
</feature>
<dbReference type="PANTHER" id="PTHR31941">
    <property type="entry name" value="CYTOSKELETAL SIGNALING PROTEIN SLM1"/>
    <property type="match status" value="1"/>
</dbReference>
<dbReference type="InterPro" id="IPR011993">
    <property type="entry name" value="PH-like_dom_sf"/>
</dbReference>
<dbReference type="Gene3D" id="2.30.29.30">
    <property type="entry name" value="Pleckstrin-homology domain (PH domain)/Phosphotyrosine-binding domain (PTB)"/>
    <property type="match status" value="1"/>
</dbReference>
<organism evidence="4 5">
    <name type="scientific">Circinella minor</name>
    <dbReference type="NCBI Taxonomy" id="1195481"/>
    <lineage>
        <taxon>Eukaryota</taxon>
        <taxon>Fungi</taxon>
        <taxon>Fungi incertae sedis</taxon>
        <taxon>Mucoromycota</taxon>
        <taxon>Mucoromycotina</taxon>
        <taxon>Mucoromycetes</taxon>
        <taxon>Mucorales</taxon>
        <taxon>Lichtheimiaceae</taxon>
        <taxon>Circinella</taxon>
    </lineage>
</organism>
<feature type="compositionally biased region" description="Low complexity" evidence="2">
    <location>
        <begin position="592"/>
        <end position="602"/>
    </location>
</feature>
<dbReference type="PANTHER" id="PTHR31941:SF1">
    <property type="entry name" value="CYTOSKELETAL SIGNALING PROTEIN SLM1"/>
    <property type="match status" value="1"/>
</dbReference>
<feature type="compositionally biased region" description="Basic and acidic residues" evidence="2">
    <location>
        <begin position="123"/>
        <end position="134"/>
    </location>
</feature>
<feature type="compositionally biased region" description="Low complexity" evidence="2">
    <location>
        <begin position="21"/>
        <end position="32"/>
    </location>
</feature>
<feature type="compositionally biased region" description="Low complexity" evidence="2">
    <location>
        <begin position="630"/>
        <end position="645"/>
    </location>
</feature>
<dbReference type="Proteomes" id="UP000646827">
    <property type="component" value="Unassembled WGS sequence"/>
</dbReference>
<evidence type="ECO:0000256" key="1">
    <source>
        <dbReference type="ARBA" id="ARBA00022553"/>
    </source>
</evidence>
<dbReference type="InterPro" id="IPR046869">
    <property type="entry name" value="SLM1/RGC1-like_PH"/>
</dbReference>
<dbReference type="SMART" id="SM00233">
    <property type="entry name" value="PH"/>
    <property type="match status" value="1"/>
</dbReference>
<dbReference type="InterPro" id="IPR046868">
    <property type="entry name" value="BAR_4"/>
</dbReference>
<dbReference type="AlphaFoldDB" id="A0A8H7VS18"/>
<feature type="compositionally biased region" description="Low complexity" evidence="2">
    <location>
        <begin position="674"/>
        <end position="683"/>
    </location>
</feature>
<dbReference type="Pfam" id="PF20400">
    <property type="entry name" value="BAR_4"/>
    <property type="match status" value="1"/>
</dbReference>
<dbReference type="EMBL" id="JAEPRB010000034">
    <property type="protein sequence ID" value="KAG2224949.1"/>
    <property type="molecule type" value="Genomic_DNA"/>
</dbReference>
<keyword evidence="1" id="KW-0597">Phosphoprotein</keyword>
<dbReference type="SUPFAM" id="SSF50729">
    <property type="entry name" value="PH domain-like"/>
    <property type="match status" value="1"/>
</dbReference>
<name>A0A8H7VS18_9FUNG</name>
<dbReference type="Pfam" id="PF20399">
    <property type="entry name" value="PH_20"/>
    <property type="match status" value="1"/>
</dbReference>
<feature type="compositionally biased region" description="Polar residues" evidence="2">
    <location>
        <begin position="33"/>
        <end position="60"/>
    </location>
</feature>
<protein>
    <recommendedName>
        <fullName evidence="3">PH domain-containing protein</fullName>
    </recommendedName>
</protein>
<feature type="compositionally biased region" description="Polar residues" evidence="2">
    <location>
        <begin position="68"/>
        <end position="77"/>
    </location>
</feature>
<feature type="compositionally biased region" description="Low complexity" evidence="2">
    <location>
        <begin position="708"/>
        <end position="724"/>
    </location>
</feature>
<proteinExistence type="predicted"/>
<feature type="region of interest" description="Disordered" evidence="2">
    <location>
        <begin position="666"/>
        <end position="724"/>
    </location>
</feature>
<feature type="compositionally biased region" description="Polar residues" evidence="2">
    <location>
        <begin position="603"/>
        <end position="623"/>
    </location>
</feature>